<dbReference type="RefSeq" id="XP_070895526.1">
    <property type="nucleotide sequence ID" value="XM_071043360.1"/>
</dbReference>
<evidence type="ECO:0000259" key="6">
    <source>
        <dbReference type="PROSITE" id="PS51782"/>
    </source>
</evidence>
<feature type="domain" description="LysM" evidence="6">
    <location>
        <begin position="314"/>
        <end position="360"/>
    </location>
</feature>
<evidence type="ECO:0000256" key="3">
    <source>
        <dbReference type="ARBA" id="ARBA00023026"/>
    </source>
</evidence>
<evidence type="ECO:0000256" key="2">
    <source>
        <dbReference type="ARBA" id="ARBA00022729"/>
    </source>
</evidence>
<name>A0ABR4JWG0_9EURO</name>
<sequence>MVPSPVFLLTLALSLSTTCLAARGYSRRDETPQLPYDPDTTSYCTWWIDNDASSSCSDILSDWIISLEDFRRWNPSITADCGGLETGKSYCVEAWGEPVPTTTTGATTTAVPTTTTTRTTTTTTTTKTGNAPGPTQSGQIETCNRWDLVQEGHTCSVYLERYPGLSLAKLVEWNPAIGSQCQNLWVETYICTGVEGWTAPTTTTATTTTAPPGNGIPTPTPTQPGMVADCNGFHEVVSGDTCASIAQGAGISVAQLTAWNSGVGAGCTSLWLGYYVCISRVGATATITTTTTKPGNGIATPTPTLPGMVGNCDAFYLVKSGDGCAAIASSKGISLAQLYAWNTNLGTGCTGLWAEYYVCVSIVGVSPTTTTKTTTRTTTTTKTTTTQGNGVATPTPVQPGMTTSCKKFHKVVSGDQCGTIASKAGITLANFLRWNPGVGGNACSSLWLGYYVCIGVL</sequence>
<evidence type="ECO:0000313" key="7">
    <source>
        <dbReference type="EMBL" id="KAL2843253.1"/>
    </source>
</evidence>
<comment type="caution">
    <text evidence="7">The sequence shown here is derived from an EMBL/GenBank/DDBJ whole genome shotgun (WGS) entry which is preliminary data.</text>
</comment>
<feature type="domain" description="LysM" evidence="6">
    <location>
        <begin position="145"/>
        <end position="192"/>
    </location>
</feature>
<feature type="compositionally biased region" description="Low complexity" evidence="4">
    <location>
        <begin position="102"/>
        <end position="135"/>
    </location>
</feature>
<keyword evidence="1" id="KW-0147">Chitin-binding</keyword>
<feature type="region of interest" description="Disordered" evidence="4">
    <location>
        <begin position="370"/>
        <end position="395"/>
    </location>
</feature>
<keyword evidence="2 5" id="KW-0732">Signal</keyword>
<dbReference type="Gene3D" id="3.10.350.10">
    <property type="entry name" value="LysM domain"/>
    <property type="match status" value="5"/>
</dbReference>
<dbReference type="SUPFAM" id="SSF54106">
    <property type="entry name" value="LysM domain"/>
    <property type="match status" value="3"/>
</dbReference>
<protein>
    <recommendedName>
        <fullName evidence="6">LysM domain-containing protein</fullName>
    </recommendedName>
</protein>
<feature type="region of interest" description="Disordered" evidence="4">
    <location>
        <begin position="102"/>
        <end position="139"/>
    </location>
</feature>
<reference evidence="7 8" key="1">
    <citation type="submission" date="2024-07" db="EMBL/GenBank/DDBJ databases">
        <title>Section-level genome sequencing and comparative genomics of Aspergillus sections Usti and Cavernicolus.</title>
        <authorList>
            <consortium name="Lawrence Berkeley National Laboratory"/>
            <person name="Nybo J.L."/>
            <person name="Vesth T.C."/>
            <person name="Theobald S."/>
            <person name="Frisvad J.C."/>
            <person name="Larsen T.O."/>
            <person name="Kjaerboelling I."/>
            <person name="Rothschild-Mancinelli K."/>
            <person name="Lyhne E.K."/>
            <person name="Kogle M.E."/>
            <person name="Barry K."/>
            <person name="Clum A."/>
            <person name="Na H."/>
            <person name="Ledsgaard L."/>
            <person name="Lin J."/>
            <person name="Lipzen A."/>
            <person name="Kuo A."/>
            <person name="Riley R."/>
            <person name="Mondo S."/>
            <person name="LaButti K."/>
            <person name="Haridas S."/>
            <person name="Pangalinan J."/>
            <person name="Salamov A.A."/>
            <person name="Simmons B.A."/>
            <person name="Magnuson J.K."/>
            <person name="Chen J."/>
            <person name="Drula E."/>
            <person name="Henrissat B."/>
            <person name="Wiebenga A."/>
            <person name="Lubbers R.J."/>
            <person name="Gomes A.C."/>
            <person name="Macurrencykelacurrency M.R."/>
            <person name="Stajich J."/>
            <person name="Grigoriev I.V."/>
            <person name="Mortensen U.H."/>
            <person name="De vries R.P."/>
            <person name="Baker S.E."/>
            <person name="Andersen M.R."/>
        </authorList>
    </citation>
    <scope>NUCLEOTIDE SEQUENCE [LARGE SCALE GENOMIC DNA]</scope>
    <source>
        <strain evidence="7 8">CBS 756.74</strain>
    </source>
</reference>
<keyword evidence="3" id="KW-0843">Virulence</keyword>
<evidence type="ECO:0000256" key="1">
    <source>
        <dbReference type="ARBA" id="ARBA00022669"/>
    </source>
</evidence>
<feature type="compositionally biased region" description="Low complexity" evidence="4">
    <location>
        <begin position="370"/>
        <end position="386"/>
    </location>
</feature>
<dbReference type="PROSITE" id="PS51782">
    <property type="entry name" value="LYSM"/>
    <property type="match status" value="4"/>
</dbReference>
<feature type="chain" id="PRO_5047523015" description="LysM domain-containing protein" evidence="5">
    <location>
        <begin position="22"/>
        <end position="457"/>
    </location>
</feature>
<dbReference type="Pfam" id="PF01476">
    <property type="entry name" value="LysM"/>
    <property type="match status" value="3"/>
</dbReference>
<evidence type="ECO:0000256" key="4">
    <source>
        <dbReference type="SAM" id="MobiDB-lite"/>
    </source>
</evidence>
<feature type="domain" description="LysM" evidence="6">
    <location>
        <begin position="232"/>
        <end position="278"/>
    </location>
</feature>
<dbReference type="CDD" id="cd00118">
    <property type="entry name" value="LysM"/>
    <property type="match status" value="3"/>
</dbReference>
<gene>
    <name evidence="7" type="ORF">BJX68DRAFT_257520</name>
</gene>
<dbReference type="GeneID" id="98158524"/>
<evidence type="ECO:0000256" key="5">
    <source>
        <dbReference type="SAM" id="SignalP"/>
    </source>
</evidence>
<organism evidence="7 8">
    <name type="scientific">Aspergillus pseudodeflectus</name>
    <dbReference type="NCBI Taxonomy" id="176178"/>
    <lineage>
        <taxon>Eukaryota</taxon>
        <taxon>Fungi</taxon>
        <taxon>Dikarya</taxon>
        <taxon>Ascomycota</taxon>
        <taxon>Pezizomycotina</taxon>
        <taxon>Eurotiomycetes</taxon>
        <taxon>Eurotiomycetidae</taxon>
        <taxon>Eurotiales</taxon>
        <taxon>Aspergillaceae</taxon>
        <taxon>Aspergillus</taxon>
        <taxon>Aspergillus subgen. Nidulantes</taxon>
    </lineage>
</organism>
<dbReference type="InterPro" id="IPR052210">
    <property type="entry name" value="LysM1-like"/>
</dbReference>
<dbReference type="PANTHER" id="PTHR34997:SF2">
    <property type="entry name" value="LYSM DOMAIN-CONTAINING PROTEIN-RELATED"/>
    <property type="match status" value="1"/>
</dbReference>
<dbReference type="PANTHER" id="PTHR34997">
    <property type="entry name" value="AM15"/>
    <property type="match status" value="1"/>
</dbReference>
<dbReference type="EMBL" id="JBFXLR010000047">
    <property type="protein sequence ID" value="KAL2843253.1"/>
    <property type="molecule type" value="Genomic_DNA"/>
</dbReference>
<accession>A0ABR4JWG0</accession>
<feature type="signal peptide" evidence="5">
    <location>
        <begin position="1"/>
        <end position="21"/>
    </location>
</feature>
<feature type="domain" description="LysM" evidence="6">
    <location>
        <begin position="407"/>
        <end position="454"/>
    </location>
</feature>
<proteinExistence type="predicted"/>
<dbReference type="Proteomes" id="UP001610444">
    <property type="component" value="Unassembled WGS sequence"/>
</dbReference>
<dbReference type="InterPro" id="IPR036779">
    <property type="entry name" value="LysM_dom_sf"/>
</dbReference>
<keyword evidence="8" id="KW-1185">Reference proteome</keyword>
<dbReference type="SMART" id="SM00257">
    <property type="entry name" value="LysM"/>
    <property type="match status" value="3"/>
</dbReference>
<dbReference type="InterPro" id="IPR018392">
    <property type="entry name" value="LysM"/>
</dbReference>
<evidence type="ECO:0000313" key="8">
    <source>
        <dbReference type="Proteomes" id="UP001610444"/>
    </source>
</evidence>